<evidence type="ECO:0000313" key="4">
    <source>
        <dbReference type="Proteomes" id="UP001606305"/>
    </source>
</evidence>
<keyword evidence="4" id="KW-1185">Reference proteome</keyword>
<sequence>MTGLAALAMFATWLGVSRRRTAQPSVTEKLSIALPQAPHAGLIHLAAAQGLFESHGLAVTVLAQTHGKAALAALLSGGADMAAAADVPVVIEVLKGAPLGIVAAVASASNELAVLARQDQRGVSPADLQGRRVGVTLGTSGEYFLWAFMVRHRLAPQSLTLVDLPPSELVGALRDGRVDAIAAWQPVRQEAELALGGAVASFTAPDAYAQNYVLAGRSDVLAGRGEALRRLMLALLDAERLVQAFPAKAKTLLAGRLKLGPDALEPAWQALELGVDQQQDQLITLEDIAGWAMARRYAPVQPMPNFLSHLSLDALQAVSPDRVTVVR</sequence>
<dbReference type="EMBL" id="JBIGIA010000002">
    <property type="protein sequence ID" value="MFG6455895.1"/>
    <property type="molecule type" value="Genomic_DNA"/>
</dbReference>
<accession>A0ABW7G1V7</accession>
<organism evidence="3 4">
    <name type="scientific">Pelomonas nitida</name>
    <dbReference type="NCBI Taxonomy" id="3299027"/>
    <lineage>
        <taxon>Bacteria</taxon>
        <taxon>Pseudomonadati</taxon>
        <taxon>Pseudomonadota</taxon>
        <taxon>Betaproteobacteria</taxon>
        <taxon>Burkholderiales</taxon>
        <taxon>Sphaerotilaceae</taxon>
        <taxon>Roseateles</taxon>
    </lineage>
</organism>
<comment type="caution">
    <text evidence="3">The sequence shown here is derived from an EMBL/GenBank/DDBJ whole genome shotgun (WGS) entry which is preliminary data.</text>
</comment>
<gene>
    <name evidence="3" type="ORF">ACG00X_03540</name>
</gene>
<proteinExistence type="inferred from homology"/>
<evidence type="ECO:0000259" key="2">
    <source>
        <dbReference type="SMART" id="SM00062"/>
    </source>
</evidence>
<dbReference type="InterPro" id="IPR015168">
    <property type="entry name" value="SsuA/THI5"/>
</dbReference>
<dbReference type="RefSeq" id="WP_394486572.1">
    <property type="nucleotide sequence ID" value="NZ_JBIGIA010000002.1"/>
</dbReference>
<comment type="similarity">
    <text evidence="1">Belongs to the bacterial solute-binding protein SsuA/TauA family.</text>
</comment>
<name>A0ABW7G1V7_9BURK</name>
<dbReference type="PANTHER" id="PTHR30024">
    <property type="entry name" value="ALIPHATIC SULFONATES-BINDING PROTEIN-RELATED"/>
    <property type="match status" value="1"/>
</dbReference>
<reference evidence="3 4" key="1">
    <citation type="submission" date="2024-09" db="EMBL/GenBank/DDBJ databases">
        <title>Novel species of the genus Pelomonas and Roseateles isolated from streams.</title>
        <authorList>
            <person name="Lu H."/>
        </authorList>
    </citation>
    <scope>NUCLEOTIDE SEQUENCE [LARGE SCALE GENOMIC DNA]</scope>
    <source>
        <strain evidence="3 4">BYS96W</strain>
    </source>
</reference>
<evidence type="ECO:0000313" key="3">
    <source>
        <dbReference type="EMBL" id="MFG6455895.1"/>
    </source>
</evidence>
<dbReference type="Gene3D" id="3.40.190.10">
    <property type="entry name" value="Periplasmic binding protein-like II"/>
    <property type="match status" value="2"/>
</dbReference>
<dbReference type="SMART" id="SM00062">
    <property type="entry name" value="PBPb"/>
    <property type="match status" value="1"/>
</dbReference>
<dbReference type="Pfam" id="PF09084">
    <property type="entry name" value="NMT1"/>
    <property type="match status" value="1"/>
</dbReference>
<protein>
    <submittedName>
        <fullName evidence="3">ABC transporter substrate-binding protein</fullName>
    </submittedName>
</protein>
<evidence type="ECO:0000256" key="1">
    <source>
        <dbReference type="ARBA" id="ARBA00010742"/>
    </source>
</evidence>
<dbReference type="InterPro" id="IPR001638">
    <property type="entry name" value="Solute-binding_3/MltF_N"/>
</dbReference>
<dbReference type="Proteomes" id="UP001606305">
    <property type="component" value="Unassembled WGS sequence"/>
</dbReference>
<dbReference type="SUPFAM" id="SSF53850">
    <property type="entry name" value="Periplasmic binding protein-like II"/>
    <property type="match status" value="1"/>
</dbReference>
<feature type="domain" description="Solute-binding protein family 3/N-terminal" evidence="2">
    <location>
        <begin position="29"/>
        <end position="255"/>
    </location>
</feature>